<proteinExistence type="predicted"/>
<feature type="compositionally biased region" description="Basic and acidic residues" evidence="1">
    <location>
        <begin position="24"/>
        <end position="33"/>
    </location>
</feature>
<comment type="caution">
    <text evidence="2">The sequence shown here is derived from an EMBL/GenBank/DDBJ whole genome shotgun (WGS) entry which is preliminary data.</text>
</comment>
<evidence type="ECO:0000313" key="3">
    <source>
        <dbReference type="Proteomes" id="UP000252355"/>
    </source>
</evidence>
<sequence length="40" mass="4330">MVHDKPPIGGNVGRINHHFSTTLDRARGRDLAAARKAPPV</sequence>
<accession>A0A367ZS51</accession>
<gene>
    <name evidence="2" type="ORF">OZSIB_2340</name>
</gene>
<name>A0A367ZS51_9BACT</name>
<evidence type="ECO:0000313" key="2">
    <source>
        <dbReference type="EMBL" id="RCK80963.1"/>
    </source>
</evidence>
<dbReference type="AlphaFoldDB" id="A0A367ZS51"/>
<reference evidence="2 3" key="1">
    <citation type="submission" date="2018-05" db="EMBL/GenBank/DDBJ databases">
        <title>A metagenomic window into the 2 km-deep terrestrial subsurface aquifer revealed taxonomically and functionally diverse microbial community comprising novel uncultured bacterial lineages.</title>
        <authorList>
            <person name="Kadnikov V.V."/>
            <person name="Mardanov A.V."/>
            <person name="Beletsky A.V."/>
            <person name="Banks D."/>
            <person name="Pimenov N.V."/>
            <person name="Frank Y.A."/>
            <person name="Karnachuk O.V."/>
            <person name="Ravin N.V."/>
        </authorList>
    </citation>
    <scope>NUCLEOTIDE SEQUENCE [LARGE SCALE GENOMIC DNA]</scope>
    <source>
        <strain evidence="2">BY5</strain>
    </source>
</reference>
<feature type="region of interest" description="Disordered" evidence="1">
    <location>
        <begin position="1"/>
        <end position="40"/>
    </location>
</feature>
<protein>
    <submittedName>
        <fullName evidence="2">Uncharacterized protein</fullName>
    </submittedName>
</protein>
<organism evidence="2 3">
    <name type="scientific">Candidatus Ozemobacter sibiricus</name>
    <dbReference type="NCBI Taxonomy" id="2268124"/>
    <lineage>
        <taxon>Bacteria</taxon>
        <taxon>Candidatus Ozemobacteria</taxon>
        <taxon>Candidatus Ozemobacterales</taxon>
        <taxon>Candidatus Ozemobacteraceae</taxon>
        <taxon>Candidatus Ozemobacter</taxon>
    </lineage>
</organism>
<dbReference type="EMBL" id="QOQW01000003">
    <property type="protein sequence ID" value="RCK80963.1"/>
    <property type="molecule type" value="Genomic_DNA"/>
</dbReference>
<dbReference type="Proteomes" id="UP000252355">
    <property type="component" value="Unassembled WGS sequence"/>
</dbReference>
<evidence type="ECO:0000256" key="1">
    <source>
        <dbReference type="SAM" id="MobiDB-lite"/>
    </source>
</evidence>